<gene>
    <name evidence="1" type="ORF">ILYODFUR_037257</name>
</gene>
<evidence type="ECO:0000313" key="1">
    <source>
        <dbReference type="EMBL" id="MEQ2227386.1"/>
    </source>
</evidence>
<sequence length="109" mass="12353">MSAYFIYFKSSLHMLCPVGTPSFILGFGGEGLSSFFISPSTMCSEPVLVVIRQPQSMMLPPPCLTVDSFLRFKKTFSPEGICLTNFKQLQTPPSVNVIHQFLIYRRYEM</sequence>
<organism evidence="1 2">
    <name type="scientific">Ilyodon furcidens</name>
    <name type="common">goldbreast splitfin</name>
    <dbReference type="NCBI Taxonomy" id="33524"/>
    <lineage>
        <taxon>Eukaryota</taxon>
        <taxon>Metazoa</taxon>
        <taxon>Chordata</taxon>
        <taxon>Craniata</taxon>
        <taxon>Vertebrata</taxon>
        <taxon>Euteleostomi</taxon>
        <taxon>Actinopterygii</taxon>
        <taxon>Neopterygii</taxon>
        <taxon>Teleostei</taxon>
        <taxon>Neoteleostei</taxon>
        <taxon>Acanthomorphata</taxon>
        <taxon>Ovalentaria</taxon>
        <taxon>Atherinomorphae</taxon>
        <taxon>Cyprinodontiformes</taxon>
        <taxon>Goodeidae</taxon>
        <taxon>Ilyodon</taxon>
    </lineage>
</organism>
<keyword evidence="2" id="KW-1185">Reference proteome</keyword>
<accession>A0ABV0T3Q1</accession>
<evidence type="ECO:0000313" key="2">
    <source>
        <dbReference type="Proteomes" id="UP001482620"/>
    </source>
</evidence>
<protein>
    <submittedName>
        <fullName evidence="1">Uncharacterized protein</fullName>
    </submittedName>
</protein>
<name>A0ABV0T3Q1_9TELE</name>
<proteinExistence type="predicted"/>
<reference evidence="1 2" key="1">
    <citation type="submission" date="2021-06" db="EMBL/GenBank/DDBJ databases">
        <authorList>
            <person name="Palmer J.M."/>
        </authorList>
    </citation>
    <scope>NUCLEOTIDE SEQUENCE [LARGE SCALE GENOMIC DNA]</scope>
    <source>
        <strain evidence="2">if_2019</strain>
        <tissue evidence="1">Muscle</tissue>
    </source>
</reference>
<dbReference type="EMBL" id="JAHRIQ010019680">
    <property type="protein sequence ID" value="MEQ2227386.1"/>
    <property type="molecule type" value="Genomic_DNA"/>
</dbReference>
<comment type="caution">
    <text evidence="1">The sequence shown here is derived from an EMBL/GenBank/DDBJ whole genome shotgun (WGS) entry which is preliminary data.</text>
</comment>
<dbReference type="Proteomes" id="UP001482620">
    <property type="component" value="Unassembled WGS sequence"/>
</dbReference>